<dbReference type="Pfam" id="PF12836">
    <property type="entry name" value="HHH_3"/>
    <property type="match status" value="1"/>
</dbReference>
<protein>
    <submittedName>
        <fullName evidence="1">Helix-hairpin-helix protein</fullName>
    </submittedName>
</protein>
<dbReference type="SUPFAM" id="SSF81585">
    <property type="entry name" value="PsbU/PolX domain-like"/>
    <property type="match status" value="1"/>
</dbReference>
<dbReference type="Gene3D" id="1.10.150.320">
    <property type="entry name" value="Photosystem II 12 kDa extrinsic protein"/>
    <property type="match status" value="1"/>
</dbReference>
<dbReference type="eggNOG" id="COG1555">
    <property type="taxonomic scope" value="Bacteria"/>
</dbReference>
<keyword evidence="2" id="KW-1185">Reference proteome</keyword>
<dbReference type="STRING" id="204669.Acid345_2514"/>
<name>Q1INN5_KORVE</name>
<proteinExistence type="predicted"/>
<evidence type="ECO:0000313" key="2">
    <source>
        <dbReference type="Proteomes" id="UP000002432"/>
    </source>
</evidence>
<dbReference type="KEGG" id="aba:Acid345_2514"/>
<dbReference type="HOGENOM" id="CLU_052011_5_0_0"/>
<accession>Q1INN5</accession>
<sequence>MPQAPAPGVKIANALRAQPQLTSHYPACIKEDMRIVLALLLILPFVACNQPQSPDQIREKTANATAAVKADTKAVADGLKEGLGKNTSVNINSATKDELMKLPGVTDARADRIMAARPYDTTDELVSKKVLTKGEYDQIANRITAKKM</sequence>
<dbReference type="AlphaFoldDB" id="Q1INN5"/>
<evidence type="ECO:0000313" key="1">
    <source>
        <dbReference type="EMBL" id="ABF41515.1"/>
    </source>
</evidence>
<dbReference type="EMBL" id="CP000360">
    <property type="protein sequence ID" value="ABF41515.1"/>
    <property type="molecule type" value="Genomic_DNA"/>
</dbReference>
<organism evidence="1 2">
    <name type="scientific">Koribacter versatilis (strain Ellin345)</name>
    <dbReference type="NCBI Taxonomy" id="204669"/>
    <lineage>
        <taxon>Bacteria</taxon>
        <taxon>Pseudomonadati</taxon>
        <taxon>Acidobacteriota</taxon>
        <taxon>Terriglobia</taxon>
        <taxon>Terriglobales</taxon>
        <taxon>Candidatus Korobacteraceae</taxon>
        <taxon>Candidatus Korobacter</taxon>
    </lineage>
</organism>
<gene>
    <name evidence="1" type="ordered locus">Acid345_2514</name>
</gene>
<dbReference type="EnsemblBacteria" id="ABF41515">
    <property type="protein sequence ID" value="ABF41515"/>
    <property type="gene ID" value="Acid345_2514"/>
</dbReference>
<reference evidence="1 2" key="1">
    <citation type="journal article" date="2009" name="Appl. Environ. Microbiol.">
        <title>Three genomes from the phylum Acidobacteria provide insight into the lifestyles of these microorganisms in soils.</title>
        <authorList>
            <person name="Ward N.L."/>
            <person name="Challacombe J.F."/>
            <person name="Janssen P.H."/>
            <person name="Henrissat B."/>
            <person name="Coutinho P.M."/>
            <person name="Wu M."/>
            <person name="Xie G."/>
            <person name="Haft D.H."/>
            <person name="Sait M."/>
            <person name="Badger J."/>
            <person name="Barabote R.D."/>
            <person name="Bradley B."/>
            <person name="Brettin T.S."/>
            <person name="Brinkac L.M."/>
            <person name="Bruce D."/>
            <person name="Creasy T."/>
            <person name="Daugherty S.C."/>
            <person name="Davidsen T.M."/>
            <person name="DeBoy R.T."/>
            <person name="Detter J.C."/>
            <person name="Dodson R.J."/>
            <person name="Durkin A.S."/>
            <person name="Ganapathy A."/>
            <person name="Gwinn-Giglio M."/>
            <person name="Han C.S."/>
            <person name="Khouri H."/>
            <person name="Kiss H."/>
            <person name="Kothari S.P."/>
            <person name="Madupu R."/>
            <person name="Nelson K.E."/>
            <person name="Nelson W.C."/>
            <person name="Paulsen I."/>
            <person name="Penn K."/>
            <person name="Ren Q."/>
            <person name="Rosovitz M.J."/>
            <person name="Selengut J.D."/>
            <person name="Shrivastava S."/>
            <person name="Sullivan S.A."/>
            <person name="Tapia R."/>
            <person name="Thompson L.S."/>
            <person name="Watkins K.L."/>
            <person name="Yang Q."/>
            <person name="Yu C."/>
            <person name="Zafar N."/>
            <person name="Zhou L."/>
            <person name="Kuske C.R."/>
        </authorList>
    </citation>
    <scope>NUCLEOTIDE SEQUENCE [LARGE SCALE GENOMIC DNA]</scope>
    <source>
        <strain evidence="1 2">Ellin345</strain>
    </source>
</reference>
<dbReference type="Proteomes" id="UP000002432">
    <property type="component" value="Chromosome"/>
</dbReference>